<comment type="caution">
    <text evidence="1">The sequence shown here is derived from an EMBL/GenBank/DDBJ whole genome shotgun (WGS) entry which is preliminary data.</text>
</comment>
<evidence type="ECO:0000313" key="1">
    <source>
        <dbReference type="EMBL" id="KAH7245383.1"/>
    </source>
</evidence>
<dbReference type="InterPro" id="IPR002347">
    <property type="entry name" value="SDR_fam"/>
</dbReference>
<proteinExistence type="predicted"/>
<dbReference type="SUPFAM" id="SSF51735">
    <property type="entry name" value="NAD(P)-binding Rossmann-fold domains"/>
    <property type="match status" value="1"/>
</dbReference>
<keyword evidence="2" id="KW-1185">Reference proteome</keyword>
<name>A0A8K0RWU1_9HYPO</name>
<organism evidence="1 2">
    <name type="scientific">Fusarium tricinctum</name>
    <dbReference type="NCBI Taxonomy" id="61284"/>
    <lineage>
        <taxon>Eukaryota</taxon>
        <taxon>Fungi</taxon>
        <taxon>Dikarya</taxon>
        <taxon>Ascomycota</taxon>
        <taxon>Pezizomycotina</taxon>
        <taxon>Sordariomycetes</taxon>
        <taxon>Hypocreomycetidae</taxon>
        <taxon>Hypocreales</taxon>
        <taxon>Nectriaceae</taxon>
        <taxon>Fusarium</taxon>
        <taxon>Fusarium tricinctum species complex</taxon>
    </lineage>
</organism>
<evidence type="ECO:0000313" key="2">
    <source>
        <dbReference type="Proteomes" id="UP000813427"/>
    </source>
</evidence>
<dbReference type="OrthoDB" id="37659at2759"/>
<dbReference type="Proteomes" id="UP000813427">
    <property type="component" value="Unassembled WGS sequence"/>
</dbReference>
<protein>
    <submittedName>
        <fullName evidence="1">Uncharacterized protein</fullName>
    </submittedName>
</protein>
<dbReference type="EMBL" id="JAGPXF010000004">
    <property type="protein sequence ID" value="KAH7245383.1"/>
    <property type="molecule type" value="Genomic_DNA"/>
</dbReference>
<reference evidence="1" key="1">
    <citation type="journal article" date="2021" name="Nat. Commun.">
        <title>Genetic determinants of endophytism in the Arabidopsis root mycobiome.</title>
        <authorList>
            <person name="Mesny F."/>
            <person name="Miyauchi S."/>
            <person name="Thiergart T."/>
            <person name="Pickel B."/>
            <person name="Atanasova L."/>
            <person name="Karlsson M."/>
            <person name="Huettel B."/>
            <person name="Barry K.W."/>
            <person name="Haridas S."/>
            <person name="Chen C."/>
            <person name="Bauer D."/>
            <person name="Andreopoulos W."/>
            <person name="Pangilinan J."/>
            <person name="LaButti K."/>
            <person name="Riley R."/>
            <person name="Lipzen A."/>
            <person name="Clum A."/>
            <person name="Drula E."/>
            <person name="Henrissat B."/>
            <person name="Kohler A."/>
            <person name="Grigoriev I.V."/>
            <person name="Martin F.M."/>
            <person name="Hacquard S."/>
        </authorList>
    </citation>
    <scope>NUCLEOTIDE SEQUENCE</scope>
    <source>
        <strain evidence="1">MPI-SDFR-AT-0068</strain>
    </source>
</reference>
<dbReference type="Pfam" id="PF00106">
    <property type="entry name" value="adh_short"/>
    <property type="match status" value="1"/>
</dbReference>
<dbReference type="Gene3D" id="3.40.50.720">
    <property type="entry name" value="NAD(P)-binding Rossmann-like Domain"/>
    <property type="match status" value="1"/>
</dbReference>
<sequence length="106" mass="11446">MKSKVVVVTGATSGLGWAIALYFGRLEWKIACTDLRSNSPSALIITLDLINKETDGDASKVGTGHDSVAKVLADTGRVDCSVQEQALLAKHNLRKLTPNIVYHPWV</sequence>
<accession>A0A8K0RWU1</accession>
<gene>
    <name evidence="1" type="ORF">BKA59DRAFT_544668</name>
</gene>
<dbReference type="InterPro" id="IPR036291">
    <property type="entry name" value="NAD(P)-bd_dom_sf"/>
</dbReference>
<dbReference type="AlphaFoldDB" id="A0A8K0RWU1"/>